<protein>
    <submittedName>
        <fullName evidence="1">Uncharacterized protein</fullName>
    </submittedName>
</protein>
<accession>A0A7J9ASY3</accession>
<comment type="caution">
    <text evidence="1">The sequence shown here is derived from an EMBL/GenBank/DDBJ whole genome shotgun (WGS) entry which is preliminary data.</text>
</comment>
<dbReference type="Proteomes" id="UP000593574">
    <property type="component" value="Unassembled WGS sequence"/>
</dbReference>
<gene>
    <name evidence="1" type="ORF">Golax_002347</name>
</gene>
<proteinExistence type="predicted"/>
<reference evidence="1 2" key="1">
    <citation type="journal article" date="2019" name="Genome Biol. Evol.">
        <title>Insights into the evolution of the New World diploid cottons (Gossypium, subgenus Houzingenia) based on genome sequencing.</title>
        <authorList>
            <person name="Grover C.E."/>
            <person name="Arick M.A. 2nd"/>
            <person name="Thrash A."/>
            <person name="Conover J.L."/>
            <person name="Sanders W.S."/>
            <person name="Peterson D.G."/>
            <person name="Frelichowski J.E."/>
            <person name="Scheffler J.A."/>
            <person name="Scheffler B.E."/>
            <person name="Wendel J.F."/>
        </authorList>
    </citation>
    <scope>NUCLEOTIDE SEQUENCE [LARGE SCALE GENOMIC DNA]</scope>
    <source>
        <strain evidence="1">4</strain>
        <tissue evidence="1">Leaf</tissue>
    </source>
</reference>
<evidence type="ECO:0000313" key="1">
    <source>
        <dbReference type="EMBL" id="MBA0726524.1"/>
    </source>
</evidence>
<evidence type="ECO:0000313" key="2">
    <source>
        <dbReference type="Proteomes" id="UP000593574"/>
    </source>
</evidence>
<dbReference type="AlphaFoldDB" id="A0A7J9ASY3"/>
<keyword evidence="2" id="KW-1185">Reference proteome</keyword>
<dbReference type="EMBL" id="JABEZV010000012">
    <property type="protein sequence ID" value="MBA0726524.1"/>
    <property type="molecule type" value="Genomic_DNA"/>
</dbReference>
<organism evidence="1 2">
    <name type="scientific">Gossypium laxum</name>
    <dbReference type="NCBI Taxonomy" id="34288"/>
    <lineage>
        <taxon>Eukaryota</taxon>
        <taxon>Viridiplantae</taxon>
        <taxon>Streptophyta</taxon>
        <taxon>Embryophyta</taxon>
        <taxon>Tracheophyta</taxon>
        <taxon>Spermatophyta</taxon>
        <taxon>Magnoliopsida</taxon>
        <taxon>eudicotyledons</taxon>
        <taxon>Gunneridae</taxon>
        <taxon>Pentapetalae</taxon>
        <taxon>rosids</taxon>
        <taxon>malvids</taxon>
        <taxon>Malvales</taxon>
        <taxon>Malvaceae</taxon>
        <taxon>Malvoideae</taxon>
        <taxon>Gossypium</taxon>
    </lineage>
</organism>
<name>A0A7J9ASY3_9ROSI</name>
<sequence>MLTEIELANLNFADEEEESIPFDKDSYGVEEDYRFCLVGKALMDCVVHFISLKRTLADLCHPLGGVSITPSYCFHQLSKGEDSLQIPLVYTDFWVQVHSFDEVDKEVYRIRVQINVRMPLKRKKKLALGQNRKGMQSRREVSVGNRWLRKNSPDGSQGGGNPLGIDVDGRSEGRNFVGTFMDWAIQWAANCLKNKVRHVQPQILFRIETNLSERRMEHVHLKCGFVKRIDVGAYGSKEGLSLGWRGEYVVQLSVEVQEREVMST</sequence>